<feature type="binding site" evidence="4">
    <location>
        <position position="163"/>
    </location>
    <ligand>
        <name>substrate</name>
    </ligand>
</feature>
<dbReference type="Gene3D" id="3.20.20.60">
    <property type="entry name" value="Phosphoenolpyruvate-binding domains"/>
    <property type="match status" value="1"/>
</dbReference>
<dbReference type="PIRSF" id="PIRSF015582">
    <property type="entry name" value="Cit_lyase_B"/>
    <property type="match status" value="1"/>
</dbReference>
<dbReference type="GO" id="GO:0000287">
    <property type="term" value="F:magnesium ion binding"/>
    <property type="evidence" value="ECO:0007669"/>
    <property type="project" value="TreeGrafter"/>
</dbReference>
<dbReference type="InterPro" id="IPR040442">
    <property type="entry name" value="Pyrv_kinase-like_dom_sf"/>
</dbReference>
<dbReference type="STRING" id="1081102.A0A167PE97"/>
<keyword evidence="3 5" id="KW-0460">Magnesium</keyword>
<dbReference type="PANTHER" id="PTHR32308">
    <property type="entry name" value="LYASE BETA SUBUNIT, PUTATIVE (AFU_ORTHOLOGUE AFUA_4G13030)-RELATED"/>
    <property type="match status" value="1"/>
</dbReference>
<evidence type="ECO:0000259" key="6">
    <source>
        <dbReference type="Pfam" id="PF03328"/>
    </source>
</evidence>
<feature type="binding site" evidence="5">
    <location>
        <position position="163"/>
    </location>
    <ligand>
        <name>Mg(2+)</name>
        <dbReference type="ChEBI" id="CHEBI:18420"/>
    </ligand>
</feature>
<evidence type="ECO:0000313" key="8">
    <source>
        <dbReference type="Proteomes" id="UP000076874"/>
    </source>
</evidence>
<dbReference type="AlphaFoldDB" id="A0A167PE97"/>
<dbReference type="GO" id="GO:0016829">
    <property type="term" value="F:lyase activity"/>
    <property type="evidence" value="ECO:0007669"/>
    <property type="project" value="UniProtKB-KW"/>
</dbReference>
<feature type="domain" description="HpcH/HpaI aldolase/citrate lyase" evidence="6">
    <location>
        <begin position="8"/>
        <end position="275"/>
    </location>
</feature>
<evidence type="ECO:0000256" key="1">
    <source>
        <dbReference type="ARBA" id="ARBA00001946"/>
    </source>
</evidence>
<dbReference type="PANTHER" id="PTHR32308:SF0">
    <property type="entry name" value="HPCH_HPAI ALDOLASE_CITRATE LYASE DOMAIN-CONTAINING PROTEIN"/>
    <property type="match status" value="1"/>
</dbReference>
<gene>
    <name evidence="7" type="ORF">SPI_07580</name>
</gene>
<dbReference type="Proteomes" id="UP000076874">
    <property type="component" value="Unassembled WGS sequence"/>
</dbReference>
<proteinExistence type="predicted"/>
<dbReference type="InterPro" id="IPR011206">
    <property type="entry name" value="Citrate_lyase_beta/mcl1/mcl2"/>
</dbReference>
<protein>
    <submittedName>
        <fullName evidence="7">Carbon-carbon lyase</fullName>
    </submittedName>
</protein>
<keyword evidence="8" id="KW-1185">Reference proteome</keyword>
<dbReference type="GO" id="GO:0006107">
    <property type="term" value="P:oxaloacetate metabolic process"/>
    <property type="evidence" value="ECO:0007669"/>
    <property type="project" value="TreeGrafter"/>
</dbReference>
<keyword evidence="7" id="KW-0456">Lyase</keyword>
<reference evidence="7 8" key="1">
    <citation type="journal article" date="2016" name="Genome Biol. Evol.">
        <title>Divergent and convergent evolution of fungal pathogenicity.</title>
        <authorList>
            <person name="Shang Y."/>
            <person name="Xiao G."/>
            <person name="Zheng P."/>
            <person name="Cen K."/>
            <person name="Zhan S."/>
            <person name="Wang C."/>
        </authorList>
    </citation>
    <scope>NUCLEOTIDE SEQUENCE [LARGE SCALE GENOMIC DNA]</scope>
    <source>
        <strain evidence="7 8">RCEF 264</strain>
    </source>
</reference>
<organism evidence="7 8">
    <name type="scientific">Niveomyces insectorum RCEF 264</name>
    <dbReference type="NCBI Taxonomy" id="1081102"/>
    <lineage>
        <taxon>Eukaryota</taxon>
        <taxon>Fungi</taxon>
        <taxon>Dikarya</taxon>
        <taxon>Ascomycota</taxon>
        <taxon>Pezizomycotina</taxon>
        <taxon>Sordariomycetes</taxon>
        <taxon>Hypocreomycetidae</taxon>
        <taxon>Hypocreales</taxon>
        <taxon>Cordycipitaceae</taxon>
        <taxon>Niveomyces</taxon>
    </lineage>
</organism>
<dbReference type="InterPro" id="IPR015813">
    <property type="entry name" value="Pyrv/PenolPyrv_kinase-like_dom"/>
</dbReference>
<dbReference type="Pfam" id="PF03328">
    <property type="entry name" value="HpcH_HpaI"/>
    <property type="match status" value="1"/>
</dbReference>
<feature type="binding site" evidence="4">
    <location>
        <position position="83"/>
    </location>
    <ligand>
        <name>substrate</name>
    </ligand>
</feature>
<evidence type="ECO:0000256" key="3">
    <source>
        <dbReference type="ARBA" id="ARBA00022842"/>
    </source>
</evidence>
<evidence type="ECO:0000256" key="5">
    <source>
        <dbReference type="PIRSR" id="PIRSR015582-2"/>
    </source>
</evidence>
<evidence type="ECO:0000256" key="4">
    <source>
        <dbReference type="PIRSR" id="PIRSR015582-1"/>
    </source>
</evidence>
<comment type="cofactor">
    <cofactor evidence="1">
        <name>Mg(2+)</name>
        <dbReference type="ChEBI" id="CHEBI:18420"/>
    </cofactor>
</comment>
<dbReference type="OrthoDB" id="1773at2759"/>
<dbReference type="SUPFAM" id="SSF51621">
    <property type="entry name" value="Phosphoenolpyruvate/pyruvate domain"/>
    <property type="match status" value="1"/>
</dbReference>
<dbReference type="InterPro" id="IPR005000">
    <property type="entry name" value="Aldolase/citrate-lyase_domain"/>
</dbReference>
<evidence type="ECO:0000313" key="7">
    <source>
        <dbReference type="EMBL" id="OAA56573.1"/>
    </source>
</evidence>
<dbReference type="EMBL" id="AZHD01000016">
    <property type="protein sequence ID" value="OAA56573.1"/>
    <property type="molecule type" value="Genomic_DNA"/>
</dbReference>
<keyword evidence="2 5" id="KW-0479">Metal-binding</keyword>
<accession>A0A167PE97</accession>
<sequence>MAAPVLRRSLLYVPASSPKMLTKSLTLASDNITYDLEDAVTESAKLAARTALKAHLEGLAQARSTAAATPHAPPTGKSEIAVRINAVSTRHALADLTTLGHRALSAVDAIVVPKVNAPSDLAFVADVVAHIRADASTALSDHDHDHDAQQLRAAGPKLLALVESARAVMDLRAICAEGVAASNNNNNNSTKARLDGLIFAAEDFALDLSLTRTPSLTEFLYARSAVVTAARAFGLTSALDLVCTAFRGEDGRATLADECRNGRGLGFTGKQCIHPTQVAVVQQVFGRVYDESDRAELAWAVRVLVAAAKAAADGRGAFVLDGSMVDAPVLGKAQRLIDTAERGGAGDFVQTLREKHKDQEPE</sequence>
<comment type="caution">
    <text evidence="7">The sequence shown here is derived from an EMBL/GenBank/DDBJ whole genome shotgun (WGS) entry which is preliminary data.</text>
</comment>
<name>A0A167PE97_9HYPO</name>
<feature type="binding site" evidence="5">
    <location>
        <position position="203"/>
    </location>
    <ligand>
        <name>Mg(2+)</name>
        <dbReference type="ChEBI" id="CHEBI:18420"/>
    </ligand>
</feature>
<evidence type="ECO:0000256" key="2">
    <source>
        <dbReference type="ARBA" id="ARBA00022723"/>
    </source>
</evidence>